<evidence type="ECO:0000313" key="1">
    <source>
        <dbReference type="EMBL" id="AFQ42588.1"/>
    </source>
</evidence>
<dbReference type="OrthoDB" id="9796523at2"/>
<proteinExistence type="predicted"/>
<keyword evidence="2" id="KW-1185">Reference proteome</keyword>
<reference evidence="2" key="2">
    <citation type="submission" date="2012-08" db="EMBL/GenBank/DDBJ databases">
        <title>Finished genome of Desulfosporosinus meridiei DSM 13257.</title>
        <authorList>
            <person name="Huntemann M."/>
            <person name="Wei C.-L."/>
            <person name="Han J."/>
            <person name="Detter J.C."/>
            <person name="Han C."/>
            <person name="Davenport K."/>
            <person name="Daligault H."/>
            <person name="Erkkila T."/>
            <person name="Gu W."/>
            <person name="Munk A.C.C."/>
            <person name="Teshima H."/>
            <person name="Xu Y."/>
            <person name="Chain P."/>
            <person name="Tapia R."/>
            <person name="Chen A."/>
            <person name="Krypides N."/>
            <person name="Mavromatis K."/>
            <person name="Markowitz V."/>
            <person name="Szeto E."/>
            <person name="Ivanova N."/>
            <person name="Mikhailova N."/>
            <person name="Ovchinnikova G."/>
            <person name="Pagani I."/>
            <person name="Pati A."/>
            <person name="Goodwin L."/>
            <person name="Peters L."/>
            <person name="Pitluck S."/>
            <person name="Woyke T."/>
            <person name="Pester M."/>
            <person name="Spring S."/>
            <person name="Ollivier B."/>
            <person name="Rattei T."/>
            <person name="Klenk H.-P."/>
            <person name="Wagner M."/>
            <person name="Loy A."/>
        </authorList>
    </citation>
    <scope>NUCLEOTIDE SEQUENCE [LARGE SCALE GENOMIC DNA]</scope>
    <source>
        <strain evidence="2">ATCC BAA-275 / DSM 13257 / NCIMB 13706 / S10</strain>
    </source>
</reference>
<dbReference type="InterPro" id="IPR025591">
    <property type="entry name" value="RloB"/>
</dbReference>
<dbReference type="eggNOG" id="ENOG5032SNM">
    <property type="taxonomic scope" value="Bacteria"/>
</dbReference>
<dbReference type="HOGENOM" id="CLU_090993_1_0_9"/>
<dbReference type="EMBL" id="CP003629">
    <property type="protein sequence ID" value="AFQ42588.1"/>
    <property type="molecule type" value="Genomic_DNA"/>
</dbReference>
<protein>
    <recommendedName>
        <fullName evidence="3">RloB-like protein</fullName>
    </recommendedName>
</protein>
<evidence type="ECO:0008006" key="3">
    <source>
        <dbReference type="Google" id="ProtNLM"/>
    </source>
</evidence>
<dbReference type="STRING" id="768704.Desmer_0548"/>
<dbReference type="Pfam" id="PF13707">
    <property type="entry name" value="RloB"/>
    <property type="match status" value="1"/>
</dbReference>
<evidence type="ECO:0000313" key="2">
    <source>
        <dbReference type="Proteomes" id="UP000005262"/>
    </source>
</evidence>
<gene>
    <name evidence="1" type="ordered locus">Desmer_0548</name>
</gene>
<accession>J7ITY7</accession>
<name>J7ITY7_DESMD</name>
<dbReference type="RefSeq" id="WP_014901510.1">
    <property type="nucleotide sequence ID" value="NC_018515.1"/>
</dbReference>
<dbReference type="Proteomes" id="UP000005262">
    <property type="component" value="Chromosome"/>
</dbReference>
<dbReference type="AlphaFoldDB" id="J7ITY7"/>
<reference evidence="1 2" key="1">
    <citation type="journal article" date="2012" name="J. Bacteriol.">
        <title>Complete genome sequences of Desulfosporosinus orientis DSM765T, Desulfosporosinus youngiae DSM17734T, Desulfosporosinus meridiei DSM13257T, and Desulfosporosinus acidiphilus DSM22704T.</title>
        <authorList>
            <person name="Pester M."/>
            <person name="Brambilla E."/>
            <person name="Alazard D."/>
            <person name="Rattei T."/>
            <person name="Weinmaier T."/>
            <person name="Han J."/>
            <person name="Lucas S."/>
            <person name="Lapidus A."/>
            <person name="Cheng J.F."/>
            <person name="Goodwin L."/>
            <person name="Pitluck S."/>
            <person name="Peters L."/>
            <person name="Ovchinnikova G."/>
            <person name="Teshima H."/>
            <person name="Detter J.C."/>
            <person name="Han C.S."/>
            <person name="Tapia R."/>
            <person name="Land M.L."/>
            <person name="Hauser L."/>
            <person name="Kyrpides N.C."/>
            <person name="Ivanova N.N."/>
            <person name="Pagani I."/>
            <person name="Huntmann M."/>
            <person name="Wei C.L."/>
            <person name="Davenport K.W."/>
            <person name="Daligault H."/>
            <person name="Chain P.S."/>
            <person name="Chen A."/>
            <person name="Mavromatis K."/>
            <person name="Markowitz V."/>
            <person name="Szeto E."/>
            <person name="Mikhailova N."/>
            <person name="Pati A."/>
            <person name="Wagner M."/>
            <person name="Woyke T."/>
            <person name="Ollivier B."/>
            <person name="Klenk H.P."/>
            <person name="Spring S."/>
            <person name="Loy A."/>
        </authorList>
    </citation>
    <scope>NUCLEOTIDE SEQUENCE [LARGE SCALE GENOMIC DNA]</scope>
    <source>
        <strain evidence="2">ATCC BAA-275 / DSM 13257 / NCIMB 13706 / S10</strain>
    </source>
</reference>
<sequence>MSLKPLKASTQKKLKAAMQKKRKKIEKLHKLPPYTVIFSEGIKTEPFYIQGLTRQVNQKYSPFTSGDRITVIGTGRNTLSLLKYARETVESKFPECEDVWLMYDQDDFPYDDFDNTQFSAEGRTCRQKYHVAWSNECIELWFLLHFQSLFAHVGREQYHVILRGYFPYEKTLENIYDLLKDKTPTAIARAIALYASYEEGTPPSQRTPATRVHELVGFLHGYL</sequence>
<organism evidence="1 2">
    <name type="scientific">Desulfosporosinus meridiei (strain ATCC BAA-275 / DSM 13257 / KCTC 12902 / NCIMB 13706 / S10)</name>
    <dbReference type="NCBI Taxonomy" id="768704"/>
    <lineage>
        <taxon>Bacteria</taxon>
        <taxon>Bacillati</taxon>
        <taxon>Bacillota</taxon>
        <taxon>Clostridia</taxon>
        <taxon>Eubacteriales</taxon>
        <taxon>Desulfitobacteriaceae</taxon>
        <taxon>Desulfosporosinus</taxon>
    </lineage>
</organism>
<dbReference type="KEGG" id="dmi:Desmer_0548"/>